<dbReference type="Gene3D" id="3.80.10.10">
    <property type="entry name" value="Ribonuclease Inhibitor"/>
    <property type="match status" value="1"/>
</dbReference>
<comment type="caution">
    <text evidence="1">The sequence shown here is derived from an EMBL/GenBank/DDBJ whole genome shotgun (WGS) entry which is preliminary data.</text>
</comment>
<reference evidence="1" key="1">
    <citation type="submission" date="2021-02" db="EMBL/GenBank/DDBJ databases">
        <authorList>
            <person name="Nieuwenhuis M."/>
            <person name="Van De Peppel L.J.J."/>
        </authorList>
    </citation>
    <scope>NUCLEOTIDE SEQUENCE</scope>
    <source>
        <strain evidence="1">D49</strain>
    </source>
</reference>
<dbReference type="InterPro" id="IPR032675">
    <property type="entry name" value="LRR_dom_sf"/>
</dbReference>
<accession>A0A9P7GIG9</accession>
<dbReference type="OrthoDB" id="3139399at2759"/>
<dbReference type="EMBL" id="JABCKI010000484">
    <property type="protein sequence ID" value="KAG5650314.1"/>
    <property type="molecule type" value="Genomic_DNA"/>
</dbReference>
<name>A0A9P7GIG9_9AGAR</name>
<organism evidence="1 2">
    <name type="scientific">Sphagnurus paluster</name>
    <dbReference type="NCBI Taxonomy" id="117069"/>
    <lineage>
        <taxon>Eukaryota</taxon>
        <taxon>Fungi</taxon>
        <taxon>Dikarya</taxon>
        <taxon>Basidiomycota</taxon>
        <taxon>Agaricomycotina</taxon>
        <taxon>Agaricomycetes</taxon>
        <taxon>Agaricomycetidae</taxon>
        <taxon>Agaricales</taxon>
        <taxon>Tricholomatineae</taxon>
        <taxon>Lyophyllaceae</taxon>
        <taxon>Sphagnurus</taxon>
    </lineage>
</organism>
<gene>
    <name evidence="1" type="ORF">H0H81_012636</name>
</gene>
<dbReference type="SUPFAM" id="SSF52047">
    <property type="entry name" value="RNI-like"/>
    <property type="match status" value="1"/>
</dbReference>
<reference evidence="1" key="2">
    <citation type="submission" date="2021-10" db="EMBL/GenBank/DDBJ databases">
        <title>Phylogenomics reveals ancestral predisposition of the termite-cultivated fungus Termitomyces towards a domesticated lifestyle.</title>
        <authorList>
            <person name="Auxier B."/>
            <person name="Grum-Grzhimaylo A."/>
            <person name="Cardenas M.E."/>
            <person name="Lodge J.D."/>
            <person name="Laessoe T."/>
            <person name="Pedersen O."/>
            <person name="Smith M.E."/>
            <person name="Kuyper T.W."/>
            <person name="Franco-Molano E.A."/>
            <person name="Baroni T.J."/>
            <person name="Aanen D.K."/>
        </authorList>
    </citation>
    <scope>NUCLEOTIDE SEQUENCE</scope>
    <source>
        <strain evidence="1">D49</strain>
    </source>
</reference>
<evidence type="ECO:0000313" key="2">
    <source>
        <dbReference type="Proteomes" id="UP000717328"/>
    </source>
</evidence>
<proteinExistence type="predicted"/>
<dbReference type="Gene3D" id="1.20.1280.50">
    <property type="match status" value="1"/>
</dbReference>
<evidence type="ECO:0000313" key="1">
    <source>
        <dbReference type="EMBL" id="KAG5650314.1"/>
    </source>
</evidence>
<protein>
    <recommendedName>
        <fullName evidence="3">F-box domain-containing protein</fullName>
    </recommendedName>
</protein>
<evidence type="ECO:0008006" key="3">
    <source>
        <dbReference type="Google" id="ProtNLM"/>
    </source>
</evidence>
<sequence length="575" mass="65277">MEVDIAHIVEFQAGTSNSYILTLAQEKLAKQVISKLRAELYSSDLDAPEMNSLRREEHLRLNRFLVAASPLKRVPPEILSHIFLYTVPDFGIRFPREYHDGQFPFELRNVCSHWRKISEYTPALWNSVEIGHIDPETSISLSDTLGSARSTIRDNFPLSISIAARDEISAIMALGELVVPNLYRLKHLRLDIPISSLCDLIKNHRNELPSLVSLDLAITSSPDDFALLPHLTAFKEAPNLRRMAIRADPYSSRSFLAALLDIFIPSDKIKELDISDFGDCQDLEMVEHVLQKCPNLETFYASITEPEFQSSISILDSDKSVNLSSLRTLCLSKSRYVHSTAATKMHIPWWQLQELSIGTMPLEQLSTILCQCTRVQRLAINSTYTLEDADIIYAYTTTRTDDILLPHLTSLKSSSAQNILFDRLVLPALLSLNFGIHNIKLATPVILAATRLIRRSRCTLQSLQINCTSKMPPDYHKVLHELLAQAPEVAHFTYKFYKAPLREDMLEDILARTLLPRLLSLRCRGSSQEGGRILRMIEQRMKRDNERAGRIAGWGGVQRNQWAAESGDGTFRWIR</sequence>
<dbReference type="Proteomes" id="UP000717328">
    <property type="component" value="Unassembled WGS sequence"/>
</dbReference>
<dbReference type="AlphaFoldDB" id="A0A9P7GIG9"/>
<keyword evidence="2" id="KW-1185">Reference proteome</keyword>